<name>A0A6C0E1C7_9ZZZZ</name>
<evidence type="ECO:0000313" key="1">
    <source>
        <dbReference type="EMBL" id="QHT22957.1"/>
    </source>
</evidence>
<proteinExistence type="predicted"/>
<dbReference type="EMBL" id="MN739722">
    <property type="protein sequence ID" value="QHT22957.1"/>
    <property type="molecule type" value="Genomic_DNA"/>
</dbReference>
<sequence length="80" mass="9478">MEVTIQLTDDNGKKTLVKVDKIKFQKMIFLFNTLEEGWTIKKKSDSYYLLKNHEGKKEVFLESYLSTFMQDVLDINKILL</sequence>
<dbReference type="AlphaFoldDB" id="A0A6C0E1C7"/>
<reference evidence="1" key="1">
    <citation type="journal article" date="2020" name="Nature">
        <title>Giant virus diversity and host interactions through global metagenomics.</title>
        <authorList>
            <person name="Schulz F."/>
            <person name="Roux S."/>
            <person name="Paez-Espino D."/>
            <person name="Jungbluth S."/>
            <person name="Walsh D.A."/>
            <person name="Denef V.J."/>
            <person name="McMahon K.D."/>
            <person name="Konstantinidis K.T."/>
            <person name="Eloe-Fadrosh E.A."/>
            <person name="Kyrpides N.C."/>
            <person name="Woyke T."/>
        </authorList>
    </citation>
    <scope>NUCLEOTIDE SEQUENCE</scope>
    <source>
        <strain evidence="1">GVMAG-M-3300023179-114</strain>
    </source>
</reference>
<protein>
    <submittedName>
        <fullName evidence="1">Uncharacterized protein</fullName>
    </submittedName>
</protein>
<accession>A0A6C0E1C7</accession>
<organism evidence="1">
    <name type="scientific">viral metagenome</name>
    <dbReference type="NCBI Taxonomy" id="1070528"/>
    <lineage>
        <taxon>unclassified sequences</taxon>
        <taxon>metagenomes</taxon>
        <taxon>organismal metagenomes</taxon>
    </lineage>
</organism>